<dbReference type="Proteomes" id="UP000006620">
    <property type="component" value="Chromosome"/>
</dbReference>
<evidence type="ECO:0000313" key="2">
    <source>
        <dbReference type="EMBL" id="AEI46256.1"/>
    </source>
</evidence>
<name>F8FGV5_PAEMK</name>
<dbReference type="KEGG" id="pms:KNP414_07770"/>
<evidence type="ECO:0000256" key="1">
    <source>
        <dbReference type="SAM" id="Phobius"/>
    </source>
</evidence>
<accession>F8FGV5</accession>
<gene>
    <name evidence="2" type="ordered locus">KNP414_07770</name>
</gene>
<keyword evidence="1" id="KW-0472">Membrane</keyword>
<dbReference type="AlphaFoldDB" id="F8FGV5"/>
<reference evidence="2 3" key="2">
    <citation type="journal article" date="2013" name="Genome Announc.">
        <title>Genome Sequence of Growth-Improving Paenibacillus mucilaginosus Strain KNP414.</title>
        <authorList>
            <person name="Lu J.J."/>
            <person name="Wang J.F."/>
            <person name="Hu X.F."/>
        </authorList>
    </citation>
    <scope>NUCLEOTIDE SEQUENCE [LARGE SCALE GENOMIC DNA]</scope>
    <source>
        <strain evidence="2 3">KNP414</strain>
    </source>
</reference>
<sequence length="37" mass="4248">MGSVMVVIPSLLFVHTTIIGMGIIVKGYFYNKQYDRR</sequence>
<keyword evidence="1" id="KW-0812">Transmembrane</keyword>
<organism evidence="2 3">
    <name type="scientific">Paenibacillus mucilaginosus (strain KNP414)</name>
    <dbReference type="NCBI Taxonomy" id="1036673"/>
    <lineage>
        <taxon>Bacteria</taxon>
        <taxon>Bacillati</taxon>
        <taxon>Bacillota</taxon>
        <taxon>Bacilli</taxon>
        <taxon>Bacillales</taxon>
        <taxon>Paenibacillaceae</taxon>
        <taxon>Paenibacillus</taxon>
    </lineage>
</organism>
<reference evidence="3" key="1">
    <citation type="submission" date="2011-06" db="EMBL/GenBank/DDBJ databases">
        <title>Complete genome sequence of Paenibacillus mucilaginosus KNP414.</title>
        <authorList>
            <person name="Wang J."/>
            <person name="Hu S."/>
            <person name="Hu X."/>
            <person name="Zhang B."/>
            <person name="Dong D."/>
            <person name="Zhang S."/>
            <person name="Zhao K."/>
            <person name="Wu D."/>
        </authorList>
    </citation>
    <scope>NUCLEOTIDE SEQUENCE [LARGE SCALE GENOMIC DNA]</scope>
    <source>
        <strain evidence="3">KNP414</strain>
    </source>
</reference>
<dbReference type="EMBL" id="CP002869">
    <property type="protein sequence ID" value="AEI46256.1"/>
    <property type="molecule type" value="Genomic_DNA"/>
</dbReference>
<proteinExistence type="predicted"/>
<evidence type="ECO:0000313" key="3">
    <source>
        <dbReference type="Proteomes" id="UP000006620"/>
    </source>
</evidence>
<protein>
    <submittedName>
        <fullName evidence="2">Uncharacterized protein</fullName>
    </submittedName>
</protein>
<keyword evidence="1" id="KW-1133">Transmembrane helix</keyword>
<feature type="transmembrane region" description="Helical" evidence="1">
    <location>
        <begin position="6"/>
        <end position="29"/>
    </location>
</feature>
<dbReference type="HOGENOM" id="CLU_3346767_0_0_9"/>